<reference evidence="1" key="1">
    <citation type="journal article" date="2018" name="Genome Biol.">
        <title>SKESA: strategic k-mer extension for scrupulous assemblies.</title>
        <authorList>
            <person name="Souvorov A."/>
            <person name="Agarwala R."/>
            <person name="Lipman D.J."/>
        </authorList>
    </citation>
    <scope>NUCLEOTIDE SEQUENCE</scope>
    <source>
        <strain evidence="1">Morganella morganii ARLG-3209</strain>
    </source>
</reference>
<reference evidence="1" key="2">
    <citation type="submission" date="2020-10" db="EMBL/GenBank/DDBJ databases">
        <authorList>
            <consortium name="NCBI Pathogen Detection Project"/>
        </authorList>
    </citation>
    <scope>NUCLEOTIDE SEQUENCE</scope>
    <source>
        <strain evidence="1">Morganella morganii ARLG-3209</strain>
    </source>
</reference>
<accession>A0AAN5MIB2</accession>
<dbReference type="AlphaFoldDB" id="A0AAN5MIB2"/>
<dbReference type="GO" id="GO:0003746">
    <property type="term" value="F:translation elongation factor activity"/>
    <property type="evidence" value="ECO:0007669"/>
    <property type="project" value="UniProtKB-KW"/>
</dbReference>
<dbReference type="RefSeq" id="WP_274371707.1">
    <property type="nucleotide sequence ID" value="NZ_JAQMZN010000039.1"/>
</dbReference>
<keyword evidence="1" id="KW-0251">Elongation factor</keyword>
<sequence>MRTKIEKKQDKIKKYLASLGWSRSRFADVLYEELYCRDDENIEDFDRDRIRRIAQNLQKHLCRTTTKEEILDKYLNVIMGHEDFKALNLESVMLTFVSHDILRAVLQEGLYDISVSLDNEQ</sequence>
<protein>
    <submittedName>
        <fullName evidence="1">Elongation factor Ts</fullName>
    </submittedName>
</protein>
<dbReference type="EMBL" id="DACSWI010000014">
    <property type="protein sequence ID" value="HAT3810736.1"/>
    <property type="molecule type" value="Genomic_DNA"/>
</dbReference>
<evidence type="ECO:0000313" key="1">
    <source>
        <dbReference type="EMBL" id="HAT3810736.1"/>
    </source>
</evidence>
<organism evidence="1 2">
    <name type="scientific">Morganella morganii</name>
    <name type="common">Proteus morganii</name>
    <dbReference type="NCBI Taxonomy" id="582"/>
    <lineage>
        <taxon>Bacteria</taxon>
        <taxon>Pseudomonadati</taxon>
        <taxon>Pseudomonadota</taxon>
        <taxon>Gammaproteobacteria</taxon>
        <taxon>Enterobacterales</taxon>
        <taxon>Morganellaceae</taxon>
        <taxon>Morganella</taxon>
    </lineage>
</organism>
<evidence type="ECO:0000313" key="2">
    <source>
        <dbReference type="Proteomes" id="UP000865968"/>
    </source>
</evidence>
<keyword evidence="1" id="KW-0648">Protein biosynthesis</keyword>
<gene>
    <name evidence="1" type="ORF">I8608_003638</name>
</gene>
<comment type="caution">
    <text evidence="1">The sequence shown here is derived from an EMBL/GenBank/DDBJ whole genome shotgun (WGS) entry which is preliminary data.</text>
</comment>
<name>A0AAN5MIB2_MORMO</name>
<dbReference type="Proteomes" id="UP000865968">
    <property type="component" value="Unassembled WGS sequence"/>
</dbReference>
<proteinExistence type="predicted"/>